<dbReference type="AlphaFoldDB" id="A0A1H5LZJ2"/>
<keyword evidence="2 6" id="KW-0808">Transferase</keyword>
<dbReference type="GO" id="GO:0010124">
    <property type="term" value="P:phenylacetate catabolic process"/>
    <property type="evidence" value="ECO:0007669"/>
    <property type="project" value="TreeGrafter"/>
</dbReference>
<organism evidence="9 10">
    <name type="scientific">Rhodococcus jostii</name>
    <dbReference type="NCBI Taxonomy" id="132919"/>
    <lineage>
        <taxon>Bacteria</taxon>
        <taxon>Bacillati</taxon>
        <taxon>Actinomycetota</taxon>
        <taxon>Actinomycetes</taxon>
        <taxon>Mycobacteriales</taxon>
        <taxon>Nocardiaceae</taxon>
        <taxon>Rhodococcus</taxon>
    </lineage>
</organism>
<evidence type="ECO:0000256" key="2">
    <source>
        <dbReference type="ARBA" id="ARBA00022679"/>
    </source>
</evidence>
<dbReference type="GO" id="GO:0005737">
    <property type="term" value="C:cytoplasm"/>
    <property type="evidence" value="ECO:0007669"/>
    <property type="project" value="UniProtKB-ARBA"/>
</dbReference>
<gene>
    <name evidence="9" type="ORF">SAMN04490220_8539</name>
</gene>
<dbReference type="PROSITE" id="PS00099">
    <property type="entry name" value="THIOLASE_3"/>
    <property type="match status" value="1"/>
</dbReference>
<evidence type="ECO:0000256" key="1">
    <source>
        <dbReference type="ARBA" id="ARBA00010982"/>
    </source>
</evidence>
<evidence type="ECO:0000259" key="8">
    <source>
        <dbReference type="Pfam" id="PF02803"/>
    </source>
</evidence>
<dbReference type="SUPFAM" id="SSF53901">
    <property type="entry name" value="Thiolase-like"/>
    <property type="match status" value="2"/>
</dbReference>
<dbReference type="EMBL" id="FNTL01000005">
    <property type="protein sequence ID" value="SEE82426.1"/>
    <property type="molecule type" value="Genomic_DNA"/>
</dbReference>
<evidence type="ECO:0000313" key="10">
    <source>
        <dbReference type="Proteomes" id="UP000183407"/>
    </source>
</evidence>
<dbReference type="CDD" id="cd00751">
    <property type="entry name" value="thiolase"/>
    <property type="match status" value="1"/>
</dbReference>
<dbReference type="GO" id="GO:0003988">
    <property type="term" value="F:acetyl-CoA C-acyltransferase activity"/>
    <property type="evidence" value="ECO:0007669"/>
    <property type="project" value="UniProtKB-EC"/>
</dbReference>
<dbReference type="Proteomes" id="UP000183407">
    <property type="component" value="Unassembled WGS sequence"/>
</dbReference>
<dbReference type="InterPro" id="IPR020610">
    <property type="entry name" value="Thiolase_AS"/>
</dbReference>
<dbReference type="InterPro" id="IPR002155">
    <property type="entry name" value="Thiolase"/>
</dbReference>
<dbReference type="OrthoDB" id="9764638at2"/>
<dbReference type="EC" id="2.3.1.16" evidence="4"/>
<accession>A0A1H5LZJ2</accession>
<sequence>MTDAFVLGGVRTPVGRYGWLALAHSHIRTDDLLGRTMVAACERTSVPLDKVEDIVAGCVNPAHEGMGDIARWSALAAGFPDSVPAITVNRFCASSLSAAISIAHAIRSDEMEIGLASGVESMSRSGWALMKGDAPFMPRGPVFMLDTMWAGAGGPPNPTLLALNAYIEMMQTAQNVADRYNLTRDEIDTFALRSHQHAAAARDSGRLAMEIEPVEIPASRTAPARRFEHDESIRGDTTAEKLAALAPQPNTTQMTAGNSSPLNDGASAVVLASAAAAENLGVEPLARVVASATYALDPHIMGIAPAFAIPKALARAGLNPGDIGVWEIHEAYSAQALGVLRELPHQLDGFEVPDERLNPNGGAVAIGHPFGSSGTRYVLTLATELRLREARYGVLGVCVGSGQGVAVVLENHRVA</sequence>
<evidence type="ECO:0000256" key="4">
    <source>
        <dbReference type="ARBA" id="ARBA00024073"/>
    </source>
</evidence>
<dbReference type="PANTHER" id="PTHR43853:SF2">
    <property type="entry name" value="3-OXOADIPYL-COA_3-OXO-5,6-DEHYDROSUBERYL-COA THIOLASE"/>
    <property type="match status" value="1"/>
</dbReference>
<proteinExistence type="inferred from homology"/>
<dbReference type="PIRSF" id="PIRSF000429">
    <property type="entry name" value="Ac-CoA_Ac_transf"/>
    <property type="match status" value="1"/>
</dbReference>
<dbReference type="PROSITE" id="PS00737">
    <property type="entry name" value="THIOLASE_2"/>
    <property type="match status" value="1"/>
</dbReference>
<dbReference type="RefSeq" id="WP_074873322.1">
    <property type="nucleotide sequence ID" value="NZ_FNTL01000005.1"/>
</dbReference>
<feature type="domain" description="Thiolase N-terminal" evidence="7">
    <location>
        <begin position="5"/>
        <end position="274"/>
    </location>
</feature>
<dbReference type="Gene3D" id="3.40.47.10">
    <property type="match status" value="1"/>
</dbReference>
<feature type="active site" description="Acyl-thioester intermediate" evidence="5">
    <location>
        <position position="92"/>
    </location>
</feature>
<name>A0A1H5LZJ2_RHOJO</name>
<comment type="similarity">
    <text evidence="1 6">Belongs to the thiolase-like superfamily. Thiolase family.</text>
</comment>
<evidence type="ECO:0000313" key="9">
    <source>
        <dbReference type="EMBL" id="SEE82426.1"/>
    </source>
</evidence>
<dbReference type="InterPro" id="IPR020617">
    <property type="entry name" value="Thiolase_C"/>
</dbReference>
<dbReference type="InterPro" id="IPR050215">
    <property type="entry name" value="Thiolase-like_sf_Thiolase"/>
</dbReference>
<evidence type="ECO:0000256" key="6">
    <source>
        <dbReference type="RuleBase" id="RU003557"/>
    </source>
</evidence>
<reference evidence="10" key="1">
    <citation type="submission" date="2016-10" db="EMBL/GenBank/DDBJ databases">
        <authorList>
            <person name="Varghese N."/>
        </authorList>
    </citation>
    <scope>NUCLEOTIDE SEQUENCE [LARGE SCALE GENOMIC DNA]</scope>
    <source>
        <strain evidence="10">DSM 44719</strain>
    </source>
</reference>
<evidence type="ECO:0000256" key="5">
    <source>
        <dbReference type="PIRSR" id="PIRSR000429-1"/>
    </source>
</evidence>
<dbReference type="InterPro" id="IPR020613">
    <property type="entry name" value="Thiolase_CS"/>
</dbReference>
<dbReference type="Pfam" id="PF00108">
    <property type="entry name" value="Thiolase_N"/>
    <property type="match status" value="1"/>
</dbReference>
<feature type="active site" description="Proton acceptor" evidence="5">
    <location>
        <position position="398"/>
    </location>
</feature>
<dbReference type="GO" id="GO:0006635">
    <property type="term" value="P:fatty acid beta-oxidation"/>
    <property type="evidence" value="ECO:0007669"/>
    <property type="project" value="TreeGrafter"/>
</dbReference>
<feature type="domain" description="Thiolase C-terminal" evidence="8">
    <location>
        <begin position="283"/>
        <end position="410"/>
    </location>
</feature>
<evidence type="ECO:0000259" key="7">
    <source>
        <dbReference type="Pfam" id="PF00108"/>
    </source>
</evidence>
<evidence type="ECO:0000256" key="3">
    <source>
        <dbReference type="ARBA" id="ARBA00023315"/>
    </source>
</evidence>
<feature type="active site" description="Proton acceptor" evidence="5">
    <location>
        <position position="368"/>
    </location>
</feature>
<dbReference type="PANTHER" id="PTHR43853">
    <property type="entry name" value="3-KETOACYL-COA THIOLASE, PEROXISOMAL"/>
    <property type="match status" value="1"/>
</dbReference>
<dbReference type="InterPro" id="IPR016039">
    <property type="entry name" value="Thiolase-like"/>
</dbReference>
<keyword evidence="3 6" id="KW-0012">Acyltransferase</keyword>
<dbReference type="Pfam" id="PF02803">
    <property type="entry name" value="Thiolase_C"/>
    <property type="match status" value="1"/>
</dbReference>
<dbReference type="InterPro" id="IPR020616">
    <property type="entry name" value="Thiolase_N"/>
</dbReference>
<dbReference type="NCBIfam" id="TIGR01930">
    <property type="entry name" value="AcCoA-C-Actrans"/>
    <property type="match status" value="1"/>
</dbReference>
<protein>
    <recommendedName>
        <fullName evidence="4">acetyl-CoA C-acyltransferase</fullName>
        <ecNumber evidence="4">2.3.1.16</ecNumber>
    </recommendedName>
</protein>